<keyword evidence="5" id="KW-0653">Protein transport</keyword>
<feature type="compositionally biased region" description="Polar residues" evidence="8">
    <location>
        <begin position="560"/>
        <end position="577"/>
    </location>
</feature>
<evidence type="ECO:0000256" key="1">
    <source>
        <dbReference type="ARBA" id="ARBA00004601"/>
    </source>
</evidence>
<dbReference type="EMBL" id="ML996085">
    <property type="protein sequence ID" value="KAF2153352.1"/>
    <property type="molecule type" value="Genomic_DNA"/>
</dbReference>
<organism evidence="11 12">
    <name type="scientific">Myriangium duriaei CBS 260.36</name>
    <dbReference type="NCBI Taxonomy" id="1168546"/>
    <lineage>
        <taxon>Eukaryota</taxon>
        <taxon>Fungi</taxon>
        <taxon>Dikarya</taxon>
        <taxon>Ascomycota</taxon>
        <taxon>Pezizomycotina</taxon>
        <taxon>Dothideomycetes</taxon>
        <taxon>Dothideomycetidae</taxon>
        <taxon>Myriangiales</taxon>
        <taxon>Myriangiaceae</taxon>
        <taxon>Myriangium</taxon>
    </lineage>
</organism>
<keyword evidence="7" id="KW-0175">Coiled coil</keyword>
<evidence type="ECO:0000256" key="2">
    <source>
        <dbReference type="ARBA" id="ARBA00009150"/>
    </source>
</evidence>
<feature type="domain" description="Vacuolar protein sorting-associated protein 54 N-terminal" evidence="10">
    <location>
        <begin position="287"/>
        <end position="397"/>
    </location>
</feature>
<evidence type="ECO:0000256" key="7">
    <source>
        <dbReference type="ARBA" id="ARBA00023054"/>
    </source>
</evidence>
<evidence type="ECO:0000256" key="5">
    <source>
        <dbReference type="ARBA" id="ARBA00022927"/>
    </source>
</evidence>
<keyword evidence="12" id="KW-1185">Reference proteome</keyword>
<feature type="compositionally biased region" description="Basic residues" evidence="8">
    <location>
        <begin position="207"/>
        <end position="217"/>
    </location>
</feature>
<feature type="region of interest" description="Disordered" evidence="8">
    <location>
        <begin position="551"/>
        <end position="577"/>
    </location>
</feature>
<feature type="compositionally biased region" description="Polar residues" evidence="8">
    <location>
        <begin position="1175"/>
        <end position="1186"/>
    </location>
</feature>
<feature type="compositionally biased region" description="Basic and acidic residues" evidence="8">
    <location>
        <begin position="1188"/>
        <end position="1200"/>
    </location>
</feature>
<dbReference type="InterPro" id="IPR039745">
    <property type="entry name" value="Vps54"/>
</dbReference>
<reference evidence="11" key="1">
    <citation type="journal article" date="2020" name="Stud. Mycol.">
        <title>101 Dothideomycetes genomes: a test case for predicting lifestyles and emergence of pathogens.</title>
        <authorList>
            <person name="Haridas S."/>
            <person name="Albert R."/>
            <person name="Binder M."/>
            <person name="Bloem J."/>
            <person name="Labutti K."/>
            <person name="Salamov A."/>
            <person name="Andreopoulos B."/>
            <person name="Baker S."/>
            <person name="Barry K."/>
            <person name="Bills G."/>
            <person name="Bluhm B."/>
            <person name="Cannon C."/>
            <person name="Castanera R."/>
            <person name="Culley D."/>
            <person name="Daum C."/>
            <person name="Ezra D."/>
            <person name="Gonzalez J."/>
            <person name="Henrissat B."/>
            <person name="Kuo A."/>
            <person name="Liang C."/>
            <person name="Lipzen A."/>
            <person name="Lutzoni F."/>
            <person name="Magnuson J."/>
            <person name="Mondo S."/>
            <person name="Nolan M."/>
            <person name="Ohm R."/>
            <person name="Pangilinan J."/>
            <person name="Park H.-J."/>
            <person name="Ramirez L."/>
            <person name="Alfaro M."/>
            <person name="Sun H."/>
            <person name="Tritt A."/>
            <person name="Yoshinaga Y."/>
            <person name="Zwiers L.-H."/>
            <person name="Turgeon B."/>
            <person name="Goodwin S."/>
            <person name="Spatafora J."/>
            <person name="Crous P."/>
            <person name="Grigoriev I."/>
        </authorList>
    </citation>
    <scope>NUCLEOTIDE SEQUENCE</scope>
    <source>
        <strain evidence="11">CBS 260.36</strain>
    </source>
</reference>
<dbReference type="AlphaFoldDB" id="A0A9P4J0Q7"/>
<dbReference type="GO" id="GO:0000938">
    <property type="term" value="C:GARP complex"/>
    <property type="evidence" value="ECO:0007669"/>
    <property type="project" value="InterPro"/>
</dbReference>
<dbReference type="GO" id="GO:0015031">
    <property type="term" value="P:protein transport"/>
    <property type="evidence" value="ECO:0007669"/>
    <property type="project" value="UniProtKB-KW"/>
</dbReference>
<evidence type="ECO:0000313" key="11">
    <source>
        <dbReference type="EMBL" id="KAF2153352.1"/>
    </source>
</evidence>
<evidence type="ECO:0000256" key="4">
    <source>
        <dbReference type="ARBA" id="ARBA00022448"/>
    </source>
</evidence>
<dbReference type="Proteomes" id="UP000799439">
    <property type="component" value="Unassembled WGS sequence"/>
</dbReference>
<evidence type="ECO:0000313" key="12">
    <source>
        <dbReference type="Proteomes" id="UP000799439"/>
    </source>
</evidence>
<evidence type="ECO:0000259" key="10">
    <source>
        <dbReference type="Pfam" id="PF10475"/>
    </source>
</evidence>
<comment type="subcellular location">
    <subcellularLocation>
        <location evidence="1">Golgi apparatus</location>
        <location evidence="1">trans-Golgi network</location>
    </subcellularLocation>
</comment>
<dbReference type="PANTHER" id="PTHR12965">
    <property type="entry name" value="VACUOLAR PROTEIN SORTING 54"/>
    <property type="match status" value="1"/>
</dbReference>
<dbReference type="Pfam" id="PF07928">
    <property type="entry name" value="Vps54"/>
    <property type="match status" value="1"/>
</dbReference>
<dbReference type="PANTHER" id="PTHR12965:SF0">
    <property type="entry name" value="VACUOLAR PROTEIN SORTING-ASSOCIATED PROTEIN 54"/>
    <property type="match status" value="1"/>
</dbReference>
<sequence>MSSNRRSFDSLDQALSPTSSTHASYPFPRQDPNPRAYASGRTSSNRRTSNASVSSFGSTTNSIGGTLDIRPLRADNSVKELSHNAISNLLQPPIVRTGLLPHSANVTPGYKAPSTRDIPPVTLTNIPHVDPSAFKDYLTRVTPLFDTISRRREEAERASKAEAGDEAASTPGTPVPGTPVLDKFKRPGISRQGSTATLSPVIEASQQRRRSSGNIRRKANEPSPLSTVPNVYFDEDFHLENPRTFDVVSERAEIVRPAPGTPGEEHGSNGTALPPRKALATNAILQEKLSWYMDTVEVHLINSISTASTSFFAALGSLRDLQREAEESAAQIQKLRSDLVELDRGMALGGLEISQMRHRRRNIGRLCKATEQVHRIIDQVVKCEELVDEGNYEAAADGIEATDNLICGRPDTTVVITTEQEPPPQDTELFDLRELKVLQSLTNGVQDLHVRIGRGFEARFTGTLMRDLRTHVESVPTNDVIRRWATSSQRRGEPKLFQGPPRYLEISREFRQTLSSNLEGLDRAGFTSQAADAFRAAITKEIKALIRKHLPSSNDEDAESVTSVATRGSRSVSQQEKSAILARNLRALDEQDAETLVVGVCTGVSEALRRLGIQIKVLLDLTSSSDGRRSRATSPEPMASPGMTSPGQPPRQSIDGHLRVPNGLTSPPPVTSPLHSPLASPRVRDELAQALDMSSLLGQAIDVAQIQITRVLKVRAEQTHKLPLERFVRYCTILRLFADECEAISGNPVQSLKNILNTQLGAFVAHMAETESQRIAQKLESDPWEAQDFQVADQSLLSQILDGMNSDPQSWTKGARVWEDCSTDIANGQPVANGVTTPLAPADSKPSKSQAKPAYIDETKFVLVQAGSALLPTLDEFLTLIASVPGVSATAVPALMEVLRTFNSRSSQLILGAGATRVSGLKNITTKHLALSSQALSFVIALMPYMREAVRRHVGGRTEILGEFDRTKRLFQDHQMGIHDKLVEIMTARARAHLSAMKKIEFDKADTDGPSPYMETLTKETGTLYRVLNRHLQEGDVVGIMMQIARSYSDVWLKGFSEVTVTTKQGKARLFKDIELFDSRLSKIDGFADIAKALLDGVKGRTIEEKKKPAIEEKKPAIEGKKPVIEEKKPATEEKTPATEEKKPATEEKKPVIEEAKPTAAENEAVADEEKPAPQETSPAPEQNLNVVEEKEEAKVKPDEPAAPAEKEENEPEKEAQGEASK</sequence>
<comment type="similarity">
    <text evidence="2">Belongs to the VPS54 family.</text>
</comment>
<feature type="compositionally biased region" description="Low complexity" evidence="8">
    <location>
        <begin position="38"/>
        <end position="55"/>
    </location>
</feature>
<accession>A0A9P4J0Q7</accession>
<dbReference type="GO" id="GO:0005829">
    <property type="term" value="C:cytosol"/>
    <property type="evidence" value="ECO:0007669"/>
    <property type="project" value="GOC"/>
</dbReference>
<dbReference type="InterPro" id="IPR012501">
    <property type="entry name" value="Vps54_C"/>
</dbReference>
<dbReference type="GO" id="GO:0019905">
    <property type="term" value="F:syntaxin binding"/>
    <property type="evidence" value="ECO:0007669"/>
    <property type="project" value="TreeGrafter"/>
</dbReference>
<keyword evidence="6" id="KW-0333">Golgi apparatus</keyword>
<feature type="region of interest" description="Disordered" evidence="8">
    <location>
        <begin position="1109"/>
        <end position="1222"/>
    </location>
</feature>
<feature type="region of interest" description="Disordered" evidence="8">
    <location>
        <begin position="152"/>
        <end position="227"/>
    </location>
</feature>
<feature type="compositionally biased region" description="Basic and acidic residues" evidence="8">
    <location>
        <begin position="1213"/>
        <end position="1222"/>
    </location>
</feature>
<dbReference type="InterPro" id="IPR019515">
    <property type="entry name" value="VPS54_N"/>
</dbReference>
<keyword evidence="4" id="KW-0813">Transport</keyword>
<name>A0A9P4J0Q7_9PEZI</name>
<evidence type="ECO:0000256" key="6">
    <source>
        <dbReference type="ARBA" id="ARBA00023034"/>
    </source>
</evidence>
<feature type="compositionally biased region" description="Polar residues" evidence="8">
    <location>
        <begin position="13"/>
        <end position="23"/>
    </location>
</feature>
<protein>
    <recommendedName>
        <fullName evidence="3">Vacuolar protein sorting-associated protein 54</fullName>
    </recommendedName>
</protein>
<dbReference type="OrthoDB" id="10259024at2759"/>
<evidence type="ECO:0000256" key="8">
    <source>
        <dbReference type="SAM" id="MobiDB-lite"/>
    </source>
</evidence>
<feature type="compositionally biased region" description="Basic and acidic residues" evidence="8">
    <location>
        <begin position="152"/>
        <end position="163"/>
    </location>
</feature>
<dbReference type="GO" id="GO:0006896">
    <property type="term" value="P:Golgi to vacuole transport"/>
    <property type="evidence" value="ECO:0007669"/>
    <property type="project" value="TreeGrafter"/>
</dbReference>
<gene>
    <name evidence="11" type="ORF">K461DRAFT_139367</name>
</gene>
<dbReference type="GO" id="GO:0042147">
    <property type="term" value="P:retrograde transport, endosome to Golgi"/>
    <property type="evidence" value="ECO:0007669"/>
    <property type="project" value="InterPro"/>
</dbReference>
<evidence type="ECO:0000259" key="9">
    <source>
        <dbReference type="Pfam" id="PF07928"/>
    </source>
</evidence>
<dbReference type="Pfam" id="PF10475">
    <property type="entry name" value="Vps54_N"/>
    <property type="match status" value="1"/>
</dbReference>
<evidence type="ECO:0000256" key="3">
    <source>
        <dbReference type="ARBA" id="ARBA00017665"/>
    </source>
</evidence>
<feature type="compositionally biased region" description="Basic and acidic residues" evidence="8">
    <location>
        <begin position="1109"/>
        <end position="1157"/>
    </location>
</feature>
<feature type="region of interest" description="Disordered" evidence="8">
    <location>
        <begin position="1"/>
        <end position="68"/>
    </location>
</feature>
<feature type="domain" description="Vacuolar protein sorting-associated protein 54 C-terminal" evidence="9">
    <location>
        <begin position="859"/>
        <end position="989"/>
    </location>
</feature>
<dbReference type="Gene3D" id="6.10.250.860">
    <property type="match status" value="1"/>
</dbReference>
<proteinExistence type="inferred from homology"/>
<comment type="caution">
    <text evidence="11">The sequence shown here is derived from an EMBL/GenBank/DDBJ whole genome shotgun (WGS) entry which is preliminary data.</text>
</comment>
<feature type="region of interest" description="Disordered" evidence="8">
    <location>
        <begin position="624"/>
        <end position="678"/>
    </location>
</feature>